<dbReference type="Gene3D" id="3.40.50.1820">
    <property type="entry name" value="alpha/beta hydrolase"/>
    <property type="match status" value="1"/>
</dbReference>
<feature type="domain" description="Lipase" evidence="5">
    <location>
        <begin position="44"/>
        <end position="114"/>
    </location>
</feature>
<evidence type="ECO:0000256" key="4">
    <source>
        <dbReference type="SAM" id="Phobius"/>
    </source>
</evidence>
<evidence type="ECO:0000256" key="2">
    <source>
        <dbReference type="ARBA" id="ARBA00010701"/>
    </source>
</evidence>
<keyword evidence="3" id="KW-0964">Secreted</keyword>
<proteinExistence type="inferred from homology"/>
<dbReference type="GO" id="GO:0016042">
    <property type="term" value="P:lipid catabolic process"/>
    <property type="evidence" value="ECO:0007669"/>
    <property type="project" value="TreeGrafter"/>
</dbReference>
<keyword evidence="4" id="KW-1133">Transmembrane helix</keyword>
<dbReference type="InterPro" id="IPR000734">
    <property type="entry name" value="TAG_lipase"/>
</dbReference>
<comment type="subcellular location">
    <subcellularLocation>
        <location evidence="1">Secreted</location>
    </subcellularLocation>
</comment>
<dbReference type="PANTHER" id="PTHR11610:SF36">
    <property type="entry name" value="LIPASE MEMBER H-A-LIKE PROTEIN"/>
    <property type="match status" value="1"/>
</dbReference>
<sequence length="574" mass="65416">MTPHFTVLMVDWKSRVSSSILGYFFYFSTAKFASTFEINFFLNHFSNFSVSCIGHSLGAHMCGSICRNFKKISSGCDKIVGLDVASPGFWKKGDELIDNRLSKNDAKYVAALMSGTKLGGLSDFTFAHEYITTNIDGKENAECPPSGKFSSTLCATNIDYNRICVNFSIGNGFGFSCSHTMAVLIFAKSLDIFSSLSVIGLRNFNSSFVISSWNGYSMSEDARFPIINGEGWLSSNESAYYPKHVMMINIFSNESYNVSIKTKYGSMNRIYGMNNTWIVFGDDMLDKSYFRFESNIFIKINWIRIYKSRIVPINGKLELSQIYKESRKCYNDRYFESYCIVGESKMTIVPRNTSVTFPFDEIHCRSVFPFSYLISNNSYTLLGQIYKEIRINLKKINSIDYVTINNVTVINWGRRCINIYNVKIENGILVMKFLIVGKFNVTVYTPFSKLEFNVIVGKPTLTLPIFFKSIRQGESVTLKSAFKFCHTAKWYKNGISVGIGCEFNATVEGHYKFVAEISNRYVIERDFEISYNYELMDSKISVKFMISVMISSLSIGLMLGISIVMMIFCCFRKF</sequence>
<dbReference type="Pfam" id="PF00151">
    <property type="entry name" value="Lipase"/>
    <property type="match status" value="1"/>
</dbReference>
<evidence type="ECO:0000256" key="1">
    <source>
        <dbReference type="ARBA" id="ARBA00004613"/>
    </source>
</evidence>
<dbReference type="GO" id="GO:0017171">
    <property type="term" value="F:serine hydrolase activity"/>
    <property type="evidence" value="ECO:0007669"/>
    <property type="project" value="TreeGrafter"/>
</dbReference>
<dbReference type="InterPro" id="IPR013818">
    <property type="entry name" value="Lipase"/>
</dbReference>
<dbReference type="SUPFAM" id="SSF53474">
    <property type="entry name" value="alpha/beta-Hydrolases"/>
    <property type="match status" value="1"/>
</dbReference>
<keyword evidence="4" id="KW-0812">Transmembrane</keyword>
<evidence type="ECO:0000259" key="5">
    <source>
        <dbReference type="Pfam" id="PF00151"/>
    </source>
</evidence>
<name>A0A7T4S074_9ADEN</name>
<dbReference type="PANTHER" id="PTHR11610">
    <property type="entry name" value="LIPASE"/>
    <property type="match status" value="1"/>
</dbReference>
<evidence type="ECO:0000313" key="6">
    <source>
        <dbReference type="EMBL" id="QQD36955.1"/>
    </source>
</evidence>
<comment type="similarity">
    <text evidence="2">Belongs to the AB hydrolase superfamily. Lipase family.</text>
</comment>
<accession>A0A7T4S074</accession>
<dbReference type="GO" id="GO:0016298">
    <property type="term" value="F:lipase activity"/>
    <property type="evidence" value="ECO:0007669"/>
    <property type="project" value="InterPro"/>
</dbReference>
<dbReference type="EMBL" id="MT894384">
    <property type="protein sequence ID" value="QQD36955.1"/>
    <property type="molecule type" value="Genomic_DNA"/>
</dbReference>
<reference evidence="6" key="1">
    <citation type="journal article" date="2020" name="Sci. Rep.">
        <title>Metagenomic characterisation of additional and novel avian viruses from Australian wild ducks.</title>
        <authorList>
            <person name="Vibin J."/>
            <person name="Chamings A."/>
            <person name="Klaassen M."/>
            <person name="Alexandersen S."/>
        </authorList>
    </citation>
    <scope>NUCLEOTIDE SEQUENCE</scope>
    <source>
        <strain evidence="6">PBDAdV/PBD12.16-AU-2016</strain>
    </source>
</reference>
<dbReference type="GO" id="GO:0005615">
    <property type="term" value="C:extracellular space"/>
    <property type="evidence" value="ECO:0007669"/>
    <property type="project" value="TreeGrafter"/>
</dbReference>
<organism evidence="6">
    <name type="scientific">Pacific black duck aviadenovirus</name>
    <dbReference type="NCBI Taxonomy" id="2798287"/>
    <lineage>
        <taxon>Viruses</taxon>
        <taxon>Varidnaviria</taxon>
        <taxon>Bamfordvirae</taxon>
        <taxon>Preplasmiviricota</taxon>
        <taxon>Polisuviricotina</taxon>
        <taxon>Pharingeaviricetes</taxon>
        <taxon>Rowavirales</taxon>
        <taxon>Adenoviridae</taxon>
        <taxon>Aviadenovirus</taxon>
    </lineage>
</organism>
<feature type="transmembrane region" description="Helical" evidence="4">
    <location>
        <begin position="544"/>
        <end position="571"/>
    </location>
</feature>
<keyword evidence="4" id="KW-0472">Membrane</keyword>
<evidence type="ECO:0000256" key="3">
    <source>
        <dbReference type="ARBA" id="ARBA00022525"/>
    </source>
</evidence>
<protein>
    <submittedName>
        <fullName evidence="6">Lipase</fullName>
    </submittedName>
</protein>
<dbReference type="InterPro" id="IPR029058">
    <property type="entry name" value="AB_hydrolase_fold"/>
</dbReference>